<reference evidence="2 3" key="1">
    <citation type="submission" date="2020-01" db="EMBL/GenBank/DDBJ databases">
        <title>Anaeroalcalibacter tamaniensis gen. nov., sp. nov., moderately halophilic strictly anaerobic fermenter bacterium from mud volcano of Taman peninsula.</title>
        <authorList>
            <person name="Frolova A."/>
            <person name="Merkel A.Y."/>
            <person name="Slobodkin A.I."/>
        </authorList>
    </citation>
    <scope>NUCLEOTIDE SEQUENCE [LARGE SCALE GENOMIC DNA]</scope>
    <source>
        <strain evidence="2 3">F-3ap</strain>
    </source>
</reference>
<dbReference type="InterPro" id="IPR053136">
    <property type="entry name" value="UTP_pyrophosphatase-like"/>
</dbReference>
<proteinExistence type="predicted"/>
<dbReference type="PANTHER" id="PTHR30399">
    <property type="entry name" value="UNCHARACTERIZED PROTEIN YGJP"/>
    <property type="match status" value="1"/>
</dbReference>
<dbReference type="CDD" id="cd07344">
    <property type="entry name" value="M48_yhfN_like"/>
    <property type="match status" value="1"/>
</dbReference>
<evidence type="ECO:0000259" key="1">
    <source>
        <dbReference type="Pfam" id="PF01863"/>
    </source>
</evidence>
<dbReference type="InterPro" id="IPR002725">
    <property type="entry name" value="YgjP-like_metallopeptidase"/>
</dbReference>
<keyword evidence="3" id="KW-1185">Reference proteome</keyword>
<name>A0A7X5HW58_9FIRM</name>
<dbReference type="AlphaFoldDB" id="A0A7X5HW58"/>
<sequence>MTLTYEGKEIGFSLTYRKRKTIGIHIDVYGHVEVRAPKGCPEAAILEVVENKAPWILEKVGEMKERTAGHRPKVYDHGERFLYLGADYPIQVLEEPEIPKNTVEFDGRTLHVRVREHRDEEVRGALLRFYRQRCKALVEERIREYQRHFQVKPTKIKICDSSSYWGTCNSKRELSFHWKLAMTPLAVVDAIVVHEMAHLHHMNHDRSFWRLVGKVLPDYGERKAWLDSSSWKMTI</sequence>
<comment type="caution">
    <text evidence="2">The sequence shown here is derived from an EMBL/GenBank/DDBJ whole genome shotgun (WGS) entry which is preliminary data.</text>
</comment>
<dbReference type="Gene3D" id="3.30.2010.10">
    <property type="entry name" value="Metalloproteases ('zincins'), catalytic domain"/>
    <property type="match status" value="1"/>
</dbReference>
<dbReference type="RefSeq" id="WP_162370488.1">
    <property type="nucleotide sequence ID" value="NZ_JAAEEH010000020.1"/>
</dbReference>
<feature type="domain" description="YgjP-like metallopeptidase" evidence="1">
    <location>
        <begin position="20"/>
        <end position="228"/>
    </location>
</feature>
<dbReference type="EMBL" id="JAAEEH010000020">
    <property type="protein sequence ID" value="NDL67760.1"/>
    <property type="molecule type" value="Genomic_DNA"/>
</dbReference>
<dbReference type="Pfam" id="PF01863">
    <property type="entry name" value="YgjP-like"/>
    <property type="match status" value="1"/>
</dbReference>
<dbReference type="PANTHER" id="PTHR30399:SF1">
    <property type="entry name" value="UTP PYROPHOSPHATASE"/>
    <property type="match status" value="1"/>
</dbReference>
<protein>
    <submittedName>
        <fullName evidence="2">M48 family metallopeptidase</fullName>
    </submittedName>
</protein>
<dbReference type="Proteomes" id="UP000461585">
    <property type="component" value="Unassembled WGS sequence"/>
</dbReference>
<evidence type="ECO:0000313" key="2">
    <source>
        <dbReference type="EMBL" id="NDL67760.1"/>
    </source>
</evidence>
<organism evidence="2 3">
    <name type="scientific">Anaerotalea alkaliphila</name>
    <dbReference type="NCBI Taxonomy" id="2662126"/>
    <lineage>
        <taxon>Bacteria</taxon>
        <taxon>Bacillati</taxon>
        <taxon>Bacillota</taxon>
        <taxon>Clostridia</taxon>
        <taxon>Eubacteriales</taxon>
        <taxon>Anaerotalea</taxon>
    </lineage>
</organism>
<accession>A0A7X5HW58</accession>
<gene>
    <name evidence="2" type="ORF">GXN74_08420</name>
</gene>
<evidence type="ECO:0000313" key="3">
    <source>
        <dbReference type="Proteomes" id="UP000461585"/>
    </source>
</evidence>